<dbReference type="EMBL" id="KV425813">
    <property type="protein sequence ID" value="KZT16713.1"/>
    <property type="molecule type" value="Genomic_DNA"/>
</dbReference>
<accession>A0A165L6W7</accession>
<dbReference type="AlphaFoldDB" id="A0A165L6W7"/>
<reference evidence="1 2" key="1">
    <citation type="journal article" date="2016" name="Mol. Biol. Evol.">
        <title>Comparative Genomics of Early-Diverging Mushroom-Forming Fungi Provides Insights into the Origins of Lignocellulose Decay Capabilities.</title>
        <authorList>
            <person name="Nagy L.G."/>
            <person name="Riley R."/>
            <person name="Tritt A."/>
            <person name="Adam C."/>
            <person name="Daum C."/>
            <person name="Floudas D."/>
            <person name="Sun H."/>
            <person name="Yadav J.S."/>
            <person name="Pangilinan J."/>
            <person name="Larsson K.H."/>
            <person name="Matsuura K."/>
            <person name="Barry K."/>
            <person name="Labutti K."/>
            <person name="Kuo R."/>
            <person name="Ohm R.A."/>
            <person name="Bhattacharya S.S."/>
            <person name="Shirouzu T."/>
            <person name="Yoshinaga Y."/>
            <person name="Martin F.M."/>
            <person name="Grigoriev I.V."/>
            <person name="Hibbett D.S."/>
        </authorList>
    </citation>
    <scope>NUCLEOTIDE SEQUENCE [LARGE SCALE GENOMIC DNA]</scope>
    <source>
        <strain evidence="1 2">HHB14362 ss-1</strain>
    </source>
</reference>
<sequence>MSNGHYQLPYTLSSDARASVRAINRYGIHVDAKHSLLTGRGGLHRNHFALTQEAQEGDPGRKKGFDEQKQMLGDILDAATALDRADGGFTVMFRIPGTLPKLGGYAIKDLCIDTYLSPREVNEHITLNGSNDPSCGPAISQMAGIFAKQAFIHLHRVEARHSHAGVPADRPRWLLTPENVT</sequence>
<evidence type="ECO:0000313" key="2">
    <source>
        <dbReference type="Proteomes" id="UP000076761"/>
    </source>
</evidence>
<proteinExistence type="predicted"/>
<protein>
    <submittedName>
        <fullName evidence="1">Uncharacterized protein</fullName>
    </submittedName>
</protein>
<dbReference type="Proteomes" id="UP000076761">
    <property type="component" value="Unassembled WGS sequence"/>
</dbReference>
<dbReference type="InParanoid" id="A0A165L6W7"/>
<gene>
    <name evidence="1" type="ORF">NEOLEDRAFT_1184872</name>
</gene>
<dbReference type="OrthoDB" id="3269274at2759"/>
<dbReference type="STRING" id="1314782.A0A165L6W7"/>
<organism evidence="1 2">
    <name type="scientific">Neolentinus lepideus HHB14362 ss-1</name>
    <dbReference type="NCBI Taxonomy" id="1314782"/>
    <lineage>
        <taxon>Eukaryota</taxon>
        <taxon>Fungi</taxon>
        <taxon>Dikarya</taxon>
        <taxon>Basidiomycota</taxon>
        <taxon>Agaricomycotina</taxon>
        <taxon>Agaricomycetes</taxon>
        <taxon>Gloeophyllales</taxon>
        <taxon>Gloeophyllaceae</taxon>
        <taxon>Neolentinus</taxon>
    </lineage>
</organism>
<name>A0A165L6W7_9AGAM</name>
<evidence type="ECO:0000313" key="1">
    <source>
        <dbReference type="EMBL" id="KZT16713.1"/>
    </source>
</evidence>
<keyword evidence="2" id="KW-1185">Reference proteome</keyword>